<reference evidence="2" key="2">
    <citation type="submission" date="2020-06" db="EMBL/GenBank/DDBJ databases">
        <authorList>
            <person name="Sheffer M."/>
        </authorList>
    </citation>
    <scope>NUCLEOTIDE SEQUENCE</scope>
</reference>
<evidence type="ECO:0000313" key="3">
    <source>
        <dbReference type="Proteomes" id="UP000807504"/>
    </source>
</evidence>
<name>A0A8T0FYD7_ARGBR</name>
<comment type="caution">
    <text evidence="2">The sequence shown here is derived from an EMBL/GenBank/DDBJ whole genome shotgun (WGS) entry which is preliminary data.</text>
</comment>
<dbReference type="EMBL" id="JABXBU010000002">
    <property type="protein sequence ID" value="KAF8794609.1"/>
    <property type="molecule type" value="Genomic_DNA"/>
</dbReference>
<dbReference type="AlphaFoldDB" id="A0A8T0FYD7"/>
<feature type="region of interest" description="Disordered" evidence="1">
    <location>
        <begin position="1"/>
        <end position="24"/>
    </location>
</feature>
<keyword evidence="3" id="KW-1185">Reference proteome</keyword>
<organism evidence="2 3">
    <name type="scientific">Argiope bruennichi</name>
    <name type="common">Wasp spider</name>
    <name type="synonym">Aranea bruennichi</name>
    <dbReference type="NCBI Taxonomy" id="94029"/>
    <lineage>
        <taxon>Eukaryota</taxon>
        <taxon>Metazoa</taxon>
        <taxon>Ecdysozoa</taxon>
        <taxon>Arthropoda</taxon>
        <taxon>Chelicerata</taxon>
        <taxon>Arachnida</taxon>
        <taxon>Araneae</taxon>
        <taxon>Araneomorphae</taxon>
        <taxon>Entelegynae</taxon>
        <taxon>Araneoidea</taxon>
        <taxon>Araneidae</taxon>
        <taxon>Argiope</taxon>
    </lineage>
</organism>
<sequence>MRRSPATKKCAPVHLGNTETSRNQCRQSLLKTRTESVKTPLIEMRNRKEWELRMAKTLKMALVSPNDPAYYTTLSVLDITQYVQPEVILEYGSTSPKGSGAAFSGQLIDDVEVVQRVLRNGMWGVTPKRTQNTNSRGKLRRYM</sequence>
<proteinExistence type="predicted"/>
<evidence type="ECO:0000256" key="1">
    <source>
        <dbReference type="SAM" id="MobiDB-lite"/>
    </source>
</evidence>
<gene>
    <name evidence="2" type="ORF">HNY73_002577</name>
</gene>
<dbReference type="Proteomes" id="UP000807504">
    <property type="component" value="Unassembled WGS sequence"/>
</dbReference>
<evidence type="ECO:0000313" key="2">
    <source>
        <dbReference type="EMBL" id="KAF8794609.1"/>
    </source>
</evidence>
<protein>
    <submittedName>
        <fullName evidence="2">Uncharacterized protein</fullName>
    </submittedName>
</protein>
<accession>A0A8T0FYD7</accession>
<reference evidence="2" key="1">
    <citation type="journal article" date="2020" name="bioRxiv">
        <title>Chromosome-level reference genome of the European wasp spider Argiope bruennichi: a resource for studies on range expansion and evolutionary adaptation.</title>
        <authorList>
            <person name="Sheffer M.M."/>
            <person name="Hoppe A."/>
            <person name="Krehenwinkel H."/>
            <person name="Uhl G."/>
            <person name="Kuss A.W."/>
            <person name="Jensen L."/>
            <person name="Jensen C."/>
            <person name="Gillespie R.G."/>
            <person name="Hoff K.J."/>
            <person name="Prost S."/>
        </authorList>
    </citation>
    <scope>NUCLEOTIDE SEQUENCE</scope>
</reference>